<dbReference type="STRING" id="629741.GCWU000324_02682"/>
<protein>
    <submittedName>
        <fullName evidence="1">Uncharacterized protein</fullName>
    </submittedName>
</protein>
<gene>
    <name evidence="1" type="ORF">GCWU000324_02682</name>
</gene>
<keyword evidence="2" id="KW-1185">Reference proteome</keyword>
<dbReference type="HOGENOM" id="CLU_2409368_0_0_4"/>
<dbReference type="AlphaFoldDB" id="C4GLV9"/>
<sequence length="92" mass="10351">MHSFPFQAAAASGSLKIILALRLPLHALRRVPRCVAQPFSGCPCRAKGSLKSRFGLKYRFSQINKTRKNHVRHPIIAQRFGRRGSAISHARF</sequence>
<name>C4GLV9_9NEIS</name>
<evidence type="ECO:0000313" key="2">
    <source>
        <dbReference type="Proteomes" id="UP000003009"/>
    </source>
</evidence>
<evidence type="ECO:0000313" key="1">
    <source>
        <dbReference type="EMBL" id="EEP67110.1"/>
    </source>
</evidence>
<comment type="caution">
    <text evidence="1">The sequence shown here is derived from an EMBL/GenBank/DDBJ whole genome shotgun (WGS) entry which is preliminary data.</text>
</comment>
<accession>C4GLV9</accession>
<proteinExistence type="predicted"/>
<organism evidence="1 2">
    <name type="scientific">Kingella oralis ATCC 51147</name>
    <dbReference type="NCBI Taxonomy" id="629741"/>
    <lineage>
        <taxon>Bacteria</taxon>
        <taxon>Pseudomonadati</taxon>
        <taxon>Pseudomonadota</taxon>
        <taxon>Betaproteobacteria</taxon>
        <taxon>Neisseriales</taxon>
        <taxon>Neisseriaceae</taxon>
        <taxon>Kingella</taxon>
    </lineage>
</organism>
<reference evidence="1" key="1">
    <citation type="submission" date="2009-04" db="EMBL/GenBank/DDBJ databases">
        <authorList>
            <person name="Weinstock G."/>
            <person name="Sodergren E."/>
            <person name="Clifton S."/>
            <person name="Fulton L."/>
            <person name="Fulton B."/>
            <person name="Courtney L."/>
            <person name="Fronick C."/>
            <person name="Harrison M."/>
            <person name="Strong C."/>
            <person name="Farmer C."/>
            <person name="Delahaunty K."/>
            <person name="Markovic C."/>
            <person name="Hall O."/>
            <person name="Minx P."/>
            <person name="Tomlinson C."/>
            <person name="Mitreva M."/>
            <person name="Nelson J."/>
            <person name="Hou S."/>
            <person name="Wollam A."/>
            <person name="Pepin K.H."/>
            <person name="Johnson M."/>
            <person name="Bhonagiri V."/>
            <person name="Nash W.E."/>
            <person name="Warren W."/>
            <person name="Chinwalla A."/>
            <person name="Mardis E.R."/>
            <person name="Wilson R.K."/>
        </authorList>
    </citation>
    <scope>NUCLEOTIDE SEQUENCE [LARGE SCALE GENOMIC DNA]</scope>
    <source>
        <strain evidence="1">ATCC 51147</strain>
    </source>
</reference>
<dbReference type="Proteomes" id="UP000003009">
    <property type="component" value="Unassembled WGS sequence"/>
</dbReference>
<dbReference type="EMBL" id="ACJW02000005">
    <property type="protein sequence ID" value="EEP67110.1"/>
    <property type="molecule type" value="Genomic_DNA"/>
</dbReference>